<keyword evidence="4" id="KW-1185">Reference proteome</keyword>
<reference evidence="2" key="2">
    <citation type="submission" date="2020-01" db="EMBL/GenBank/DDBJ databases">
        <authorList>
            <person name="Korhonen P.K.K."/>
            <person name="Guangxu M.G."/>
            <person name="Wang T.W."/>
            <person name="Stroehlein A.J.S."/>
            <person name="Young N.D."/>
            <person name="Ang C.-S.A."/>
            <person name="Fernando D.W.F."/>
            <person name="Lu H.L."/>
            <person name="Taylor S.T."/>
            <person name="Ehtesham M.E.M."/>
            <person name="Najaraj S.H.N."/>
            <person name="Harsha G.H.G."/>
            <person name="Madugundu A.M."/>
            <person name="Renuse S.R."/>
            <person name="Holt D.H."/>
            <person name="Pandey A.P."/>
            <person name="Papenfuss A.P."/>
            <person name="Gasser R.B.G."/>
            <person name="Fischer K.F."/>
        </authorList>
    </citation>
    <scope>NUCLEOTIDE SEQUENCE</scope>
    <source>
        <strain evidence="2">SSS_KF_BRIS2020</strain>
    </source>
</reference>
<name>A0A834RGM6_SARSC</name>
<dbReference type="EMBL" id="WVUK01000006">
    <property type="protein sequence ID" value="KAF7496472.1"/>
    <property type="molecule type" value="Genomic_DNA"/>
</dbReference>
<gene>
    <name evidence="2" type="ORF">SSS_4883</name>
</gene>
<evidence type="ECO:0000256" key="1">
    <source>
        <dbReference type="SAM" id="MobiDB-lite"/>
    </source>
</evidence>
<reference evidence="3" key="3">
    <citation type="submission" date="2022-06" db="UniProtKB">
        <authorList>
            <consortium name="EnsemblMetazoa"/>
        </authorList>
    </citation>
    <scope>IDENTIFICATION</scope>
</reference>
<dbReference type="EnsemblMetazoa" id="SSS_4883s_mrna">
    <property type="protein sequence ID" value="KAF7496472.1"/>
    <property type="gene ID" value="SSS_4883"/>
</dbReference>
<proteinExistence type="predicted"/>
<evidence type="ECO:0000313" key="3">
    <source>
        <dbReference type="EnsemblMetazoa" id="KAF7496472.1"/>
    </source>
</evidence>
<dbReference type="AlphaFoldDB" id="A0A834RGM6"/>
<feature type="region of interest" description="Disordered" evidence="1">
    <location>
        <begin position="1"/>
        <end position="70"/>
    </location>
</feature>
<accession>A0A834RGM6</accession>
<dbReference type="Proteomes" id="UP000070412">
    <property type="component" value="Unassembled WGS sequence"/>
</dbReference>
<evidence type="ECO:0000313" key="2">
    <source>
        <dbReference type="EMBL" id="KAF7496472.1"/>
    </source>
</evidence>
<evidence type="ECO:0000313" key="4">
    <source>
        <dbReference type="Proteomes" id="UP000070412"/>
    </source>
</evidence>
<organism evidence="2">
    <name type="scientific">Sarcoptes scabiei</name>
    <name type="common">Itch mite</name>
    <name type="synonym">Acarus scabiei</name>
    <dbReference type="NCBI Taxonomy" id="52283"/>
    <lineage>
        <taxon>Eukaryota</taxon>
        <taxon>Metazoa</taxon>
        <taxon>Ecdysozoa</taxon>
        <taxon>Arthropoda</taxon>
        <taxon>Chelicerata</taxon>
        <taxon>Arachnida</taxon>
        <taxon>Acari</taxon>
        <taxon>Acariformes</taxon>
        <taxon>Sarcoptiformes</taxon>
        <taxon>Astigmata</taxon>
        <taxon>Psoroptidia</taxon>
        <taxon>Sarcoptoidea</taxon>
        <taxon>Sarcoptidae</taxon>
        <taxon>Sarcoptinae</taxon>
        <taxon>Sarcoptes</taxon>
    </lineage>
</organism>
<feature type="compositionally biased region" description="Polar residues" evidence="1">
    <location>
        <begin position="1"/>
        <end position="14"/>
    </location>
</feature>
<reference evidence="4" key="1">
    <citation type="journal article" date="2020" name="PLoS Negl. Trop. Dis.">
        <title>High-quality nuclear genome for Sarcoptes scabiei-A critical resource for a neglected parasite.</title>
        <authorList>
            <person name="Korhonen P.K."/>
            <person name="Gasser R.B."/>
            <person name="Ma G."/>
            <person name="Wang T."/>
            <person name="Stroehlein A.J."/>
            <person name="Young N.D."/>
            <person name="Ang C.S."/>
            <person name="Fernando D.D."/>
            <person name="Lu H.C."/>
            <person name="Taylor S."/>
            <person name="Reynolds S.L."/>
            <person name="Mofiz E."/>
            <person name="Najaraj S.H."/>
            <person name="Gowda H."/>
            <person name="Madugundu A."/>
            <person name="Renuse S."/>
            <person name="Holt D."/>
            <person name="Pandey A."/>
            <person name="Papenfuss A.T."/>
            <person name="Fischer K."/>
        </authorList>
    </citation>
    <scope>NUCLEOTIDE SEQUENCE [LARGE SCALE GENOMIC DNA]</scope>
</reference>
<sequence length="265" mass="30200">MPKSQSLNNSSNDSADVEEENHRSERLKSNSISEQKHQSLVRMIRMTIRNNSRNRSDSFDPINDPSVKKQRTIANTTDANTVMESSFKSKRSHRTSNMNMNMNMNNNGKESSSSLIRIGRRQRKIFAEFRDSKHQHILNQSIFGKKIDLTNSKSLTFSFPWIDENHIPSLSFLSHTSSERSSSSSSLIDSSIESSLRSLSESSNDDLESRSLKSIDLDRKKSSPILNKESIETILSLNSLTKLIQSQTTDRLFFNDDDDNDYLIA</sequence>
<protein>
    <submittedName>
        <fullName evidence="2 3">Uncharacterized protein</fullName>
    </submittedName>
</protein>